<protein>
    <submittedName>
        <fullName evidence="14">Aste57867_3556 protein</fullName>
    </submittedName>
</protein>
<keyword evidence="15" id="KW-1185">Reference proteome</keyword>
<dbReference type="Proteomes" id="UP000332933">
    <property type="component" value="Unassembled WGS sequence"/>
</dbReference>
<comment type="similarity">
    <text evidence="2 11">Belongs to the fatty acid desaturase type 1 family.</text>
</comment>
<keyword evidence="9 12" id="KW-0472">Membrane</keyword>
<dbReference type="EMBL" id="CAADRA010000628">
    <property type="protein sequence ID" value="VFT80719.1"/>
    <property type="molecule type" value="Genomic_DNA"/>
</dbReference>
<keyword evidence="6 12" id="KW-1133">Transmembrane helix</keyword>
<keyword evidence="3 11" id="KW-0444">Lipid biosynthesis</keyword>
<name>A0A485KFQ5_9STRA</name>
<keyword evidence="4 11" id="KW-0812">Transmembrane</keyword>
<evidence type="ECO:0000256" key="12">
    <source>
        <dbReference type="SAM" id="Phobius"/>
    </source>
</evidence>
<dbReference type="PANTHER" id="PTHR11351:SF31">
    <property type="entry name" value="DESATURASE 1, ISOFORM A-RELATED"/>
    <property type="match status" value="1"/>
</dbReference>
<keyword evidence="10 11" id="KW-0275">Fatty acid biosynthesis</keyword>
<accession>A0A485KFQ5</accession>
<dbReference type="GO" id="GO:0006636">
    <property type="term" value="P:unsaturated fatty acid biosynthetic process"/>
    <property type="evidence" value="ECO:0007669"/>
    <property type="project" value="TreeGrafter"/>
</dbReference>
<dbReference type="CDD" id="cd03505">
    <property type="entry name" value="Delta9-FADS-like"/>
    <property type="match status" value="1"/>
</dbReference>
<comment type="domain">
    <text evidence="11">The histidine box domains are involved in binding the catalytic metal ions.</text>
</comment>
<evidence type="ECO:0000256" key="6">
    <source>
        <dbReference type="ARBA" id="ARBA00022989"/>
    </source>
</evidence>
<keyword evidence="7 11" id="KW-0560">Oxidoreductase</keyword>
<dbReference type="GO" id="GO:0005789">
    <property type="term" value="C:endoplasmic reticulum membrane"/>
    <property type="evidence" value="ECO:0007669"/>
    <property type="project" value="TreeGrafter"/>
</dbReference>
<dbReference type="PRINTS" id="PR00075">
    <property type="entry name" value="FACDDSATRASE"/>
</dbReference>
<dbReference type="EMBL" id="VJMH01000628">
    <property type="protein sequence ID" value="KAF0715140.1"/>
    <property type="molecule type" value="Genomic_DNA"/>
</dbReference>
<organism evidence="14 15">
    <name type="scientific">Aphanomyces stellatus</name>
    <dbReference type="NCBI Taxonomy" id="120398"/>
    <lineage>
        <taxon>Eukaryota</taxon>
        <taxon>Sar</taxon>
        <taxon>Stramenopiles</taxon>
        <taxon>Oomycota</taxon>
        <taxon>Saprolegniomycetes</taxon>
        <taxon>Saprolegniales</taxon>
        <taxon>Verrucalvaceae</taxon>
        <taxon>Aphanomyces</taxon>
    </lineage>
</organism>
<evidence type="ECO:0000313" key="15">
    <source>
        <dbReference type="Proteomes" id="UP000332933"/>
    </source>
</evidence>
<proteinExistence type="inferred from homology"/>
<reference evidence="13" key="2">
    <citation type="submission" date="2019-06" db="EMBL/GenBank/DDBJ databases">
        <title>Genomics analysis of Aphanomyces spp. identifies a new class of oomycete effector associated with host adaptation.</title>
        <authorList>
            <person name="Gaulin E."/>
        </authorList>
    </citation>
    <scope>NUCLEOTIDE SEQUENCE</scope>
    <source>
        <strain evidence="13">CBS 578.67</strain>
    </source>
</reference>
<reference evidence="14 15" key="1">
    <citation type="submission" date="2019-03" db="EMBL/GenBank/DDBJ databases">
        <authorList>
            <person name="Gaulin E."/>
            <person name="Dumas B."/>
        </authorList>
    </citation>
    <scope>NUCLEOTIDE SEQUENCE [LARGE SCALE GENOMIC DNA]</scope>
    <source>
        <strain evidence="14">CBS 568.67</strain>
    </source>
</reference>
<evidence type="ECO:0000256" key="3">
    <source>
        <dbReference type="ARBA" id="ARBA00022516"/>
    </source>
</evidence>
<dbReference type="InterPro" id="IPR015876">
    <property type="entry name" value="Acyl-CoA_DS"/>
</dbReference>
<evidence type="ECO:0000256" key="1">
    <source>
        <dbReference type="ARBA" id="ARBA00004141"/>
    </source>
</evidence>
<gene>
    <name evidence="14" type="primary">Aste57867_3556</name>
    <name evidence="13" type="ORF">As57867_003545</name>
    <name evidence="14" type="ORF">ASTE57867_3556</name>
</gene>
<evidence type="ECO:0000256" key="2">
    <source>
        <dbReference type="ARBA" id="ARBA00009295"/>
    </source>
</evidence>
<evidence type="ECO:0000256" key="11">
    <source>
        <dbReference type="RuleBase" id="RU000581"/>
    </source>
</evidence>
<evidence type="ECO:0000256" key="10">
    <source>
        <dbReference type="ARBA" id="ARBA00023160"/>
    </source>
</evidence>
<dbReference type="GO" id="GO:0005506">
    <property type="term" value="F:iron ion binding"/>
    <property type="evidence" value="ECO:0007669"/>
    <property type="project" value="TreeGrafter"/>
</dbReference>
<evidence type="ECO:0000256" key="5">
    <source>
        <dbReference type="ARBA" id="ARBA00022832"/>
    </source>
</evidence>
<comment type="subcellular location">
    <subcellularLocation>
        <location evidence="1">Membrane</location>
        <topology evidence="1">Multi-pass membrane protein</topology>
    </subcellularLocation>
</comment>
<evidence type="ECO:0000256" key="4">
    <source>
        <dbReference type="ARBA" id="ARBA00022692"/>
    </source>
</evidence>
<dbReference type="PANTHER" id="PTHR11351">
    <property type="entry name" value="ACYL-COA DESATURASE"/>
    <property type="match status" value="1"/>
</dbReference>
<dbReference type="GO" id="GO:0004768">
    <property type="term" value="F:stearoyl-CoA 9-desaturase activity"/>
    <property type="evidence" value="ECO:0007669"/>
    <property type="project" value="TreeGrafter"/>
</dbReference>
<evidence type="ECO:0000256" key="7">
    <source>
        <dbReference type="ARBA" id="ARBA00023002"/>
    </source>
</evidence>
<feature type="transmembrane region" description="Helical" evidence="12">
    <location>
        <begin position="51"/>
        <end position="69"/>
    </location>
</feature>
<keyword evidence="8" id="KW-0443">Lipid metabolism</keyword>
<evidence type="ECO:0000256" key="8">
    <source>
        <dbReference type="ARBA" id="ARBA00023098"/>
    </source>
</evidence>
<dbReference type="OrthoDB" id="10260134at2759"/>
<evidence type="ECO:0000313" key="14">
    <source>
        <dbReference type="EMBL" id="VFT80719.1"/>
    </source>
</evidence>
<sequence length="336" mass="37235">MNKAPSSAYLHKTLVSSIGDINVPAVVYMAVVHALALLALLHLAAARWHTLVFTGVLYHLSVLGVTAGAHRLWAHKSYKAHGIVRVFLMLCNSVAHQGSIFEWSQWHRLHHRFADSDLDPHNIHRGVFHAHMGWRLVHPTSEMTAALAKVPCDDLLLDWVVAFQHEFAPLLHPLLCFGLPTAAAMVLFHEDALVAFLVPGVLRHVLAMHAAWLVNSIGHIQGAKPYNPALCGCDNAFVSLVTLGDGYQNWHHQFPNDYAAAEKEWQFNPTKAFIDLCATFGLAGQRQRALHQWGQKKWVLRSRSPIVADEIRPVRYVNSGGILLPLPPRGAATAAE</sequence>
<feature type="transmembrane region" description="Helical" evidence="12">
    <location>
        <begin position="21"/>
        <end position="45"/>
    </location>
</feature>
<comment type="cofactor">
    <cofactor evidence="11">
        <name>Fe(2+)</name>
        <dbReference type="ChEBI" id="CHEBI:29033"/>
    </cofactor>
</comment>
<keyword evidence="5" id="KW-0276">Fatty acid metabolism</keyword>
<evidence type="ECO:0000313" key="13">
    <source>
        <dbReference type="EMBL" id="KAF0715140.1"/>
    </source>
</evidence>
<evidence type="ECO:0000256" key="9">
    <source>
        <dbReference type="ARBA" id="ARBA00023136"/>
    </source>
</evidence>
<dbReference type="AlphaFoldDB" id="A0A485KFQ5"/>